<dbReference type="SUPFAM" id="SSF53474">
    <property type="entry name" value="alpha/beta-Hydrolases"/>
    <property type="match status" value="1"/>
</dbReference>
<dbReference type="InterPro" id="IPR029058">
    <property type="entry name" value="AB_hydrolase_fold"/>
</dbReference>
<evidence type="ECO:0000313" key="2">
    <source>
        <dbReference type="EMBL" id="KAG5645409.1"/>
    </source>
</evidence>
<dbReference type="InterPro" id="IPR051044">
    <property type="entry name" value="MAG_DAG_Lipase"/>
</dbReference>
<dbReference type="Proteomes" id="UP000775547">
    <property type="component" value="Unassembled WGS sequence"/>
</dbReference>
<keyword evidence="3" id="KW-1185">Reference proteome</keyword>
<dbReference type="AlphaFoldDB" id="A0A9P7G9G9"/>
<comment type="caution">
    <text evidence="2">The sequence shown here is derived from an EMBL/GenBank/DDBJ whole genome shotgun (WGS) entry which is preliminary data.</text>
</comment>
<accession>A0A9P7G9G9</accession>
<gene>
    <name evidence="2" type="ORF">DXG03_006233</name>
</gene>
<dbReference type="Gene3D" id="3.40.50.1820">
    <property type="entry name" value="alpha/beta hydrolase"/>
    <property type="match status" value="1"/>
</dbReference>
<dbReference type="PANTHER" id="PTHR11614">
    <property type="entry name" value="PHOSPHOLIPASE-RELATED"/>
    <property type="match status" value="1"/>
</dbReference>
<protein>
    <recommendedName>
        <fullName evidence="1">Serine aminopeptidase S33 domain-containing protein</fullName>
    </recommendedName>
</protein>
<feature type="domain" description="Serine aminopeptidase S33" evidence="1">
    <location>
        <begin position="30"/>
        <end position="275"/>
    </location>
</feature>
<reference evidence="2" key="2">
    <citation type="submission" date="2021-10" db="EMBL/GenBank/DDBJ databases">
        <title>Phylogenomics reveals ancestral predisposition of the termite-cultivated fungus Termitomyces towards a domesticated lifestyle.</title>
        <authorList>
            <person name="Auxier B."/>
            <person name="Grum-Grzhimaylo A."/>
            <person name="Cardenas M.E."/>
            <person name="Lodge J.D."/>
            <person name="Laessoe T."/>
            <person name="Pedersen O."/>
            <person name="Smith M.E."/>
            <person name="Kuyper T.W."/>
            <person name="Franco-Molano E.A."/>
            <person name="Baroni T.J."/>
            <person name="Aanen D.K."/>
        </authorList>
    </citation>
    <scope>NUCLEOTIDE SEQUENCE</scope>
    <source>
        <strain evidence="2">AP01</strain>
        <tissue evidence="2">Mycelium</tissue>
    </source>
</reference>
<sequence length="306" mass="33626">MSSSTNFTESWIAGPQSTQFYTRTYTPENTPRAAVVFVHGFAEHIGRYSHFHPLLRQHDIAVFAFDQRGFGKTALDTEGNKSKESAYGKTSWAEQMVDIAWAVEHVTKTFSGVPTFLMGHSMGGAETLGFVTQGEKYKHSAAVSSLAGVIATSPLILQTKPAPKLLRWVGGKASTVLPHKLIPADVIPGDLSHDAAVNDAYMKDPLVKHFGSLRGLHDMLSNGEALLANLYQNWPKSLPVTSWKASQAFFDKIPALDKRIQLFQGGFHELQNEPNGVKEQLVADVVAFIEAHLQGNTHTPDERSKM</sequence>
<organism evidence="2 3">
    <name type="scientific">Asterophora parasitica</name>
    <dbReference type="NCBI Taxonomy" id="117018"/>
    <lineage>
        <taxon>Eukaryota</taxon>
        <taxon>Fungi</taxon>
        <taxon>Dikarya</taxon>
        <taxon>Basidiomycota</taxon>
        <taxon>Agaricomycotina</taxon>
        <taxon>Agaricomycetes</taxon>
        <taxon>Agaricomycetidae</taxon>
        <taxon>Agaricales</taxon>
        <taxon>Tricholomatineae</taxon>
        <taxon>Lyophyllaceae</taxon>
        <taxon>Asterophora</taxon>
    </lineage>
</organism>
<dbReference type="EMBL" id="JABCKV010000040">
    <property type="protein sequence ID" value="KAG5645409.1"/>
    <property type="molecule type" value="Genomic_DNA"/>
</dbReference>
<name>A0A9P7G9G9_9AGAR</name>
<evidence type="ECO:0000259" key="1">
    <source>
        <dbReference type="Pfam" id="PF12146"/>
    </source>
</evidence>
<reference evidence="2" key="1">
    <citation type="submission" date="2020-07" db="EMBL/GenBank/DDBJ databases">
        <authorList>
            <person name="Nieuwenhuis M."/>
            <person name="Van De Peppel L.J.J."/>
        </authorList>
    </citation>
    <scope>NUCLEOTIDE SEQUENCE</scope>
    <source>
        <strain evidence="2">AP01</strain>
        <tissue evidence="2">Mycelium</tissue>
    </source>
</reference>
<evidence type="ECO:0000313" key="3">
    <source>
        <dbReference type="Proteomes" id="UP000775547"/>
    </source>
</evidence>
<dbReference type="InterPro" id="IPR022742">
    <property type="entry name" value="Hydrolase_4"/>
</dbReference>
<dbReference type="OrthoDB" id="10249433at2759"/>
<dbReference type="Pfam" id="PF12146">
    <property type="entry name" value="Hydrolase_4"/>
    <property type="match status" value="1"/>
</dbReference>
<proteinExistence type="predicted"/>